<sequence length="1085" mass="124597">MCDMYDPSNIKPDYYIDHYIEGPIAYTEDHVPVKRLRFFKVCPQMAENTLKAFFERFGNILEWRLAKDPKNMCEHCLGSGVIYSSVEEAEKSLLNYIVSLEGRDLKNTLQHKCLSGEVLYANAEDAASVLLCYPHCEEGKYFKVEPSYTWKQPDVYGTPTAQQSQSTPILSLPDDCLVHILQFLDLGDKIRFARTCQRFRAAYKIAATGSCKTIDTDQFAHMTLWDIYDFFHLTGDKVQDISCILSLKTRFNDEVLAMVAGYCRNLVSLSLHAKAIKKDIMLKMPTSIEKLDFTYCEEFDDLATILKHFSKLKELTCEVTDLQEVWLDVVRANCCPSLEVLNITTDCDADCQILAQLPKLKSVTIKSMFYDKDPSEKFIHQLVEHKAEQLERFEDNSDCTLPRRQLSLIAKLSGLRALILPFVVGMEEIVTEFEDLKNLEELTFYCSKMSHAAILDLFIACPKLSRLTAYGVAKPERELMLNIVTRVRLEQANKEMHRKLPIELGLNRDLKKIDIAFTESNNSSPRHVKIISCQVLKISLFSQQQDYYIDHYIEGPIAYTEDHVPVKRLRFFKVCPQMAAENTLKAFFERFGNILEWRLAKDPKNMCEHCLGSLEGRDLKNTLQHECLSGEVLYANAEDAASVLLCYPHCEEGKYFKVEPSYTWKQPDVYGTPTAQQSQSAPILSLPDDCLVHILQFLDLGDKIRFARTCQRFTAAYKIAVTGWCKTIDTDQFGHMTLWDIYDFFQLTGDKVQDISCTLIAKTMFNDEVLAMVVGYCRNLVSLSLHVKAITKDIMLKMPTSIVKLDFTYCKEFDDLATILKHFSKLKELSCKVSDLQEKAWLDIVRENYCPSLEVLNVTTGTGCQILAQLPKLKSVRIDPQFYAEDPSHKLIQQLVEHKAEQLERFEDTGDCKMPRRKLSLIAKLSELRTLILPFQEGMTKDIVKEFEDLKNLEELTFYCSKMSHADILALLIACPKLSRLTAYGLVKPERELILKIVARVRLEQANKEMHRKLPIELGLNRDLKKIEGLIVKNQVTVPEETIKIISNDEFYDLDNDSSTQKLLLFFNGRIKMNYANILAQYSRK</sequence>
<dbReference type="PANTHER" id="PTHR16134">
    <property type="entry name" value="F-BOX/TPR REPEAT PROTEIN POF3"/>
    <property type="match status" value="1"/>
</dbReference>
<dbReference type="Gene3D" id="3.80.10.10">
    <property type="entry name" value="Ribonuclease Inhibitor"/>
    <property type="match status" value="2"/>
</dbReference>
<dbReference type="SUPFAM" id="SSF81383">
    <property type="entry name" value="F-box domain"/>
    <property type="match status" value="2"/>
</dbReference>
<dbReference type="InterPro" id="IPR036047">
    <property type="entry name" value="F-box-like_dom_sf"/>
</dbReference>
<accession>A0ABM4GCR5</accession>
<feature type="domain" description="F-box" evidence="1">
    <location>
        <begin position="166"/>
        <end position="200"/>
    </location>
</feature>
<evidence type="ECO:0000313" key="2">
    <source>
        <dbReference type="Proteomes" id="UP001652661"/>
    </source>
</evidence>
<dbReference type="SUPFAM" id="SSF54928">
    <property type="entry name" value="RNA-binding domain, RBD"/>
    <property type="match status" value="1"/>
</dbReference>
<dbReference type="InterPro" id="IPR032675">
    <property type="entry name" value="LRR_dom_sf"/>
</dbReference>
<keyword evidence="2" id="KW-1185">Reference proteome</keyword>
<protein>
    <recommendedName>
        <fullName evidence="1">F-box domain-containing protein</fullName>
    </recommendedName>
</protein>
<gene>
    <name evidence="3" type="primary">LOC108071987</name>
</gene>
<dbReference type="SMART" id="SM00256">
    <property type="entry name" value="FBOX"/>
    <property type="match status" value="2"/>
</dbReference>
<organism evidence="2 3">
    <name type="scientific">Drosophila kikkawai</name>
    <name type="common">Fruit fly</name>
    <dbReference type="NCBI Taxonomy" id="30033"/>
    <lineage>
        <taxon>Eukaryota</taxon>
        <taxon>Metazoa</taxon>
        <taxon>Ecdysozoa</taxon>
        <taxon>Arthropoda</taxon>
        <taxon>Hexapoda</taxon>
        <taxon>Insecta</taxon>
        <taxon>Pterygota</taxon>
        <taxon>Neoptera</taxon>
        <taxon>Endopterygota</taxon>
        <taxon>Diptera</taxon>
        <taxon>Brachycera</taxon>
        <taxon>Muscomorpha</taxon>
        <taxon>Ephydroidea</taxon>
        <taxon>Drosophilidae</taxon>
        <taxon>Drosophila</taxon>
        <taxon>Sophophora</taxon>
    </lineage>
</organism>
<dbReference type="PANTHER" id="PTHR16134:SF119">
    <property type="entry name" value="AT02038P-RELATED"/>
    <property type="match status" value="1"/>
</dbReference>
<evidence type="ECO:0000259" key="1">
    <source>
        <dbReference type="PROSITE" id="PS50181"/>
    </source>
</evidence>
<feature type="domain" description="F-box" evidence="1">
    <location>
        <begin position="680"/>
        <end position="727"/>
    </location>
</feature>
<proteinExistence type="predicted"/>
<reference evidence="2" key="1">
    <citation type="submission" date="2025-05" db="UniProtKB">
        <authorList>
            <consortium name="RefSeq"/>
        </authorList>
    </citation>
    <scope>NUCLEOTIDE SEQUENCE [LARGE SCALE GENOMIC DNA]</scope>
    <source>
        <strain evidence="2">14028-0561.14</strain>
    </source>
</reference>
<evidence type="ECO:0000313" key="3">
    <source>
        <dbReference type="RefSeq" id="XP_070140506.1"/>
    </source>
</evidence>
<dbReference type="InterPro" id="IPR035979">
    <property type="entry name" value="RBD_domain_sf"/>
</dbReference>
<dbReference type="Proteomes" id="UP001652661">
    <property type="component" value="Chromosome 2R"/>
</dbReference>
<dbReference type="Pfam" id="PF00646">
    <property type="entry name" value="F-box"/>
    <property type="match status" value="2"/>
</dbReference>
<dbReference type="InterPro" id="IPR001810">
    <property type="entry name" value="F-box_dom"/>
</dbReference>
<dbReference type="CDD" id="cd00590">
    <property type="entry name" value="RRM_SF"/>
    <property type="match status" value="1"/>
</dbReference>
<dbReference type="SUPFAM" id="SSF52047">
    <property type="entry name" value="RNI-like"/>
    <property type="match status" value="2"/>
</dbReference>
<reference evidence="3" key="2">
    <citation type="submission" date="2025-08" db="UniProtKB">
        <authorList>
            <consortium name="RefSeq"/>
        </authorList>
    </citation>
    <scope>IDENTIFICATION</scope>
    <source>
        <strain evidence="3">14028-0561.14</strain>
        <tissue evidence="3">Whole fly</tissue>
    </source>
</reference>
<dbReference type="CDD" id="cd09917">
    <property type="entry name" value="F-box_SF"/>
    <property type="match status" value="2"/>
</dbReference>
<dbReference type="RefSeq" id="XP_070140506.1">
    <property type="nucleotide sequence ID" value="XM_070284405.1"/>
</dbReference>
<dbReference type="Gene3D" id="1.20.1280.50">
    <property type="match status" value="2"/>
</dbReference>
<dbReference type="GeneID" id="108071987"/>
<dbReference type="PROSITE" id="PS50181">
    <property type="entry name" value="FBOX"/>
    <property type="match status" value="2"/>
</dbReference>
<name>A0ABM4GCR5_DROKI</name>